<feature type="compositionally biased region" description="Basic and acidic residues" evidence="1">
    <location>
        <begin position="220"/>
        <end position="234"/>
    </location>
</feature>
<name>A0AAV9ZPH5_9AGAR</name>
<evidence type="ECO:0000256" key="1">
    <source>
        <dbReference type="SAM" id="MobiDB-lite"/>
    </source>
</evidence>
<evidence type="ECO:0000313" key="2">
    <source>
        <dbReference type="EMBL" id="KAK6988389.1"/>
    </source>
</evidence>
<sequence>MLKQEFEGGDARYAPTRREGRASESERRNRRRNESVAAGERWTVDGKRGWRKGAALLVVVGRSRRWWWKRRELMTAVIDTVGDRRVVGKRRKWTEGEGKWGREGERVVGKWREWPASGHSGGGEGRGHFLSTLICLSAIRAIAEYIRQREREWQKMGREWPSGGQEPWEVAATSEKHGARVSGVGGVGGVVCGFCWTLGEWREWAGSGRSGRKSGRSGGKWREFPRNGSAERGHSKATVGNGFLA</sequence>
<organism evidence="2 3">
    <name type="scientific">Favolaschia claudopus</name>
    <dbReference type="NCBI Taxonomy" id="2862362"/>
    <lineage>
        <taxon>Eukaryota</taxon>
        <taxon>Fungi</taxon>
        <taxon>Dikarya</taxon>
        <taxon>Basidiomycota</taxon>
        <taxon>Agaricomycotina</taxon>
        <taxon>Agaricomycetes</taxon>
        <taxon>Agaricomycetidae</taxon>
        <taxon>Agaricales</taxon>
        <taxon>Marasmiineae</taxon>
        <taxon>Mycenaceae</taxon>
        <taxon>Favolaschia</taxon>
    </lineage>
</organism>
<accession>A0AAV9ZPH5</accession>
<evidence type="ECO:0000313" key="3">
    <source>
        <dbReference type="Proteomes" id="UP001362999"/>
    </source>
</evidence>
<proteinExistence type="predicted"/>
<reference evidence="2 3" key="1">
    <citation type="journal article" date="2024" name="J Genomics">
        <title>Draft genome sequencing and assembly of Favolaschia claudopus CIRM-BRFM 2984 isolated from oak limbs.</title>
        <authorList>
            <person name="Navarro D."/>
            <person name="Drula E."/>
            <person name="Chaduli D."/>
            <person name="Cazenave R."/>
            <person name="Ahrendt S."/>
            <person name="Wang J."/>
            <person name="Lipzen A."/>
            <person name="Daum C."/>
            <person name="Barry K."/>
            <person name="Grigoriev I.V."/>
            <person name="Favel A."/>
            <person name="Rosso M.N."/>
            <person name="Martin F."/>
        </authorList>
    </citation>
    <scope>NUCLEOTIDE SEQUENCE [LARGE SCALE GENOMIC DNA]</scope>
    <source>
        <strain evidence="2 3">CIRM-BRFM 2984</strain>
    </source>
</reference>
<feature type="region of interest" description="Disordered" evidence="1">
    <location>
        <begin position="206"/>
        <end position="245"/>
    </location>
</feature>
<dbReference type="EMBL" id="JAWWNJ010000123">
    <property type="protein sequence ID" value="KAK6988389.1"/>
    <property type="molecule type" value="Genomic_DNA"/>
</dbReference>
<keyword evidence="3" id="KW-1185">Reference proteome</keyword>
<comment type="caution">
    <text evidence="2">The sequence shown here is derived from an EMBL/GenBank/DDBJ whole genome shotgun (WGS) entry which is preliminary data.</text>
</comment>
<feature type="compositionally biased region" description="Basic and acidic residues" evidence="1">
    <location>
        <begin position="1"/>
        <end position="27"/>
    </location>
</feature>
<protein>
    <submittedName>
        <fullName evidence="2">Uncharacterized protein</fullName>
    </submittedName>
</protein>
<dbReference type="AlphaFoldDB" id="A0AAV9ZPH5"/>
<feature type="region of interest" description="Disordered" evidence="1">
    <location>
        <begin position="1"/>
        <end position="38"/>
    </location>
</feature>
<gene>
    <name evidence="2" type="ORF">R3P38DRAFT_2804647</name>
</gene>
<dbReference type="Proteomes" id="UP001362999">
    <property type="component" value="Unassembled WGS sequence"/>
</dbReference>